<proteinExistence type="predicted"/>
<protein>
    <submittedName>
        <fullName evidence="1">Uncharacterized protein</fullName>
    </submittedName>
</protein>
<reference evidence="1 2" key="1">
    <citation type="submission" date="2019-12" db="EMBL/GenBank/DDBJ databases">
        <title>Spirosoma sp. HMF4905 genome sequencing and assembly.</title>
        <authorList>
            <person name="Kang H."/>
            <person name="Cha I."/>
            <person name="Kim H."/>
            <person name="Joh K."/>
        </authorList>
    </citation>
    <scope>NUCLEOTIDE SEQUENCE [LARGE SCALE GENOMIC DNA]</scope>
    <source>
        <strain evidence="1 2">HMF4905</strain>
    </source>
</reference>
<comment type="caution">
    <text evidence="1">The sequence shown here is derived from an EMBL/GenBank/DDBJ whole genome shotgun (WGS) entry which is preliminary data.</text>
</comment>
<evidence type="ECO:0000313" key="2">
    <source>
        <dbReference type="Proteomes" id="UP000436006"/>
    </source>
</evidence>
<keyword evidence="2" id="KW-1185">Reference proteome</keyword>
<organism evidence="1 2">
    <name type="scientific">Spirosoma arboris</name>
    <dbReference type="NCBI Taxonomy" id="2682092"/>
    <lineage>
        <taxon>Bacteria</taxon>
        <taxon>Pseudomonadati</taxon>
        <taxon>Bacteroidota</taxon>
        <taxon>Cytophagia</taxon>
        <taxon>Cytophagales</taxon>
        <taxon>Cytophagaceae</taxon>
        <taxon>Spirosoma</taxon>
    </lineage>
</organism>
<name>A0A7K1SIT7_9BACT</name>
<dbReference type="EMBL" id="WPIN01000012">
    <property type="protein sequence ID" value="MVM33720.1"/>
    <property type="molecule type" value="Genomic_DNA"/>
</dbReference>
<dbReference type="AlphaFoldDB" id="A0A7K1SIT7"/>
<evidence type="ECO:0000313" key="1">
    <source>
        <dbReference type="EMBL" id="MVM33720.1"/>
    </source>
</evidence>
<dbReference type="RefSeq" id="WP_157588432.1">
    <property type="nucleotide sequence ID" value="NZ_WPIN01000012.1"/>
</dbReference>
<gene>
    <name evidence="1" type="ORF">GO755_27025</name>
</gene>
<accession>A0A7K1SIT7</accession>
<dbReference type="Proteomes" id="UP000436006">
    <property type="component" value="Unassembled WGS sequence"/>
</dbReference>
<sequence>MAKTNYPQAFVGKSGNFYVITNEGLVYSEIMPQYAKRDSIEQYNFRTGWPEYIRADEAMQDFDREVTIDPATLKVIENLA</sequence>